<dbReference type="InterPro" id="IPR034113">
    <property type="entry name" value="SCP_GAPR1-like"/>
</dbReference>
<dbReference type="PRINTS" id="PR00837">
    <property type="entry name" value="V5TPXLIKE"/>
</dbReference>
<dbReference type="InterPro" id="IPR014044">
    <property type="entry name" value="CAP_dom"/>
</dbReference>
<reference evidence="3" key="1">
    <citation type="submission" date="2023-06" db="EMBL/GenBank/DDBJ databases">
        <title>Genomic analysis of the entomopathogenic nematode Steinernema hermaphroditum.</title>
        <authorList>
            <person name="Schwarz E.M."/>
            <person name="Heppert J.K."/>
            <person name="Baniya A."/>
            <person name="Schwartz H.T."/>
            <person name="Tan C.-H."/>
            <person name="Antoshechkin I."/>
            <person name="Sternberg P.W."/>
            <person name="Goodrich-Blair H."/>
            <person name="Dillman A.R."/>
        </authorList>
    </citation>
    <scope>NUCLEOTIDE SEQUENCE</scope>
    <source>
        <strain evidence="3">PS9179</strain>
        <tissue evidence="3">Whole animal</tissue>
    </source>
</reference>
<evidence type="ECO:0000313" key="3">
    <source>
        <dbReference type="EMBL" id="KAK0396614.1"/>
    </source>
</evidence>
<dbReference type="InterPro" id="IPR018244">
    <property type="entry name" value="Allrgn_V5/Tpx1_CS"/>
</dbReference>
<comment type="caution">
    <text evidence="3">The sequence shown here is derived from an EMBL/GenBank/DDBJ whole genome shotgun (WGS) entry which is preliminary data.</text>
</comment>
<feature type="signal peptide" evidence="1">
    <location>
        <begin position="1"/>
        <end position="20"/>
    </location>
</feature>
<dbReference type="SMART" id="SM00198">
    <property type="entry name" value="SCP"/>
    <property type="match status" value="1"/>
</dbReference>
<dbReference type="InterPro" id="IPR035940">
    <property type="entry name" value="CAP_sf"/>
</dbReference>
<dbReference type="Pfam" id="PF00188">
    <property type="entry name" value="CAP"/>
    <property type="match status" value="1"/>
</dbReference>
<dbReference type="PANTHER" id="PTHR10334">
    <property type="entry name" value="CYSTEINE-RICH SECRETORY PROTEIN-RELATED"/>
    <property type="match status" value="1"/>
</dbReference>
<dbReference type="Proteomes" id="UP001175271">
    <property type="component" value="Unassembled WGS sequence"/>
</dbReference>
<protein>
    <recommendedName>
        <fullName evidence="2">SCP domain-containing protein</fullName>
    </recommendedName>
</protein>
<dbReference type="InterPro" id="IPR001283">
    <property type="entry name" value="CRISP-related"/>
</dbReference>
<dbReference type="Gene3D" id="3.40.33.10">
    <property type="entry name" value="CAP"/>
    <property type="match status" value="1"/>
</dbReference>
<organism evidence="3 4">
    <name type="scientific">Steinernema hermaphroditum</name>
    <dbReference type="NCBI Taxonomy" id="289476"/>
    <lineage>
        <taxon>Eukaryota</taxon>
        <taxon>Metazoa</taxon>
        <taxon>Ecdysozoa</taxon>
        <taxon>Nematoda</taxon>
        <taxon>Chromadorea</taxon>
        <taxon>Rhabditida</taxon>
        <taxon>Tylenchina</taxon>
        <taxon>Panagrolaimomorpha</taxon>
        <taxon>Strongyloidoidea</taxon>
        <taxon>Steinernematidae</taxon>
        <taxon>Steinernema</taxon>
    </lineage>
</organism>
<evidence type="ECO:0000256" key="1">
    <source>
        <dbReference type="SAM" id="SignalP"/>
    </source>
</evidence>
<feature type="domain" description="SCP" evidence="2">
    <location>
        <begin position="249"/>
        <end position="402"/>
    </location>
</feature>
<keyword evidence="1" id="KW-0732">Signal</keyword>
<gene>
    <name evidence="3" type="ORF">QR680_001787</name>
</gene>
<dbReference type="AlphaFoldDB" id="A0AA39H0P5"/>
<proteinExistence type="predicted"/>
<dbReference type="CDD" id="cd05382">
    <property type="entry name" value="CAP_GAPR1-like"/>
    <property type="match status" value="1"/>
</dbReference>
<evidence type="ECO:0000313" key="4">
    <source>
        <dbReference type="Proteomes" id="UP001175271"/>
    </source>
</evidence>
<name>A0AA39H0P5_9BILA</name>
<dbReference type="EMBL" id="JAUCMV010000005">
    <property type="protein sequence ID" value="KAK0396614.1"/>
    <property type="molecule type" value="Genomic_DNA"/>
</dbReference>
<accession>A0AA39H0P5</accession>
<keyword evidence="4" id="KW-1185">Reference proteome</keyword>
<evidence type="ECO:0000259" key="2">
    <source>
        <dbReference type="SMART" id="SM00198"/>
    </source>
</evidence>
<feature type="chain" id="PRO_5041210133" description="SCP domain-containing protein" evidence="1">
    <location>
        <begin position="21"/>
        <end position="413"/>
    </location>
</feature>
<sequence>MSATPVASLTLLLLLTVVSAHQNVDVVIFKYEALGSAETDAVKNSFYSFSFCLCSQPCSEPDRSSYCTCQSNIQGKSAAQSVPRAIFSSSCAYSLSSTKCLRARFQSVADEQNLLYIKAELDSRVLSSPSWQLIPNSPRKINSKITAFTRSGDIRLNYMTISSKFTGRSSSAAKSATLRDYTDFSNYPKRSTYMKRLTKLKKNVKKVKLPFSMESTRANIGNTLDQIRNYLVNDARTENVVPSDFDFAAFRRTLTDSHNRYRSLHGAGPLDYDLSIERSAQQWADQLANQEACLKHDPMRRYGENLFFFGGSVIPSAEATAESVAKSFYIEGNGYNYHDFRPRDIHRVGHFTQMIWKSTKNLGIGVAIRKSTGLRGSACLPRKGMHLIYVVVKYDPPGNVLSREHFLTNVLSG</sequence>
<dbReference type="GO" id="GO:0005576">
    <property type="term" value="C:extracellular region"/>
    <property type="evidence" value="ECO:0007669"/>
    <property type="project" value="InterPro"/>
</dbReference>
<dbReference type="PROSITE" id="PS01009">
    <property type="entry name" value="CRISP_1"/>
    <property type="match status" value="1"/>
</dbReference>
<dbReference type="SUPFAM" id="SSF55797">
    <property type="entry name" value="PR-1-like"/>
    <property type="match status" value="1"/>
</dbReference>